<evidence type="ECO:0000313" key="2">
    <source>
        <dbReference type="Proteomes" id="UP000250123"/>
    </source>
</evidence>
<evidence type="ECO:0000313" key="1">
    <source>
        <dbReference type="EMBL" id="SQH77147.1"/>
    </source>
</evidence>
<reference evidence="2" key="1">
    <citation type="submission" date="2018-06" db="EMBL/GenBank/DDBJ databases">
        <authorList>
            <person name="Cea G.-C."/>
            <person name="William W."/>
        </authorList>
    </citation>
    <scope>NUCLEOTIDE SEQUENCE [LARGE SCALE GENOMIC DNA]</scope>
    <source>
        <strain evidence="2">DB21MT-2</strain>
    </source>
</reference>
<dbReference type="KEGG" id="sbk:SHEWBE_3184"/>
<proteinExistence type="predicted"/>
<sequence length="80" mass="8781">MGLAIYRHAHGRHGHDHDWHIDLNGHSGKQWHSVGGSDKPETARTGQAIGRNQSGVYFTSSPCAYDCRHHSTRFTATGTG</sequence>
<dbReference type="AlphaFoldDB" id="A0A330MBG8"/>
<protein>
    <submittedName>
        <fullName evidence="1">Uncharacterized protein</fullName>
    </submittedName>
</protein>
<dbReference type="EMBL" id="LS483452">
    <property type="protein sequence ID" value="SQH77147.1"/>
    <property type="molecule type" value="Genomic_DNA"/>
</dbReference>
<gene>
    <name evidence="1" type="ORF">SHEWBE_3184</name>
</gene>
<accession>A0A330MBG8</accession>
<dbReference type="Proteomes" id="UP000250123">
    <property type="component" value="Chromosome SHEWBE"/>
</dbReference>
<organism evidence="1 2">
    <name type="scientific">Shewanella benthica</name>
    <dbReference type="NCBI Taxonomy" id="43661"/>
    <lineage>
        <taxon>Bacteria</taxon>
        <taxon>Pseudomonadati</taxon>
        <taxon>Pseudomonadota</taxon>
        <taxon>Gammaproteobacteria</taxon>
        <taxon>Alteromonadales</taxon>
        <taxon>Shewanellaceae</taxon>
        <taxon>Shewanella</taxon>
    </lineage>
</organism>
<name>A0A330MBG8_9GAMM</name>